<evidence type="ECO:0000256" key="3">
    <source>
        <dbReference type="ARBA" id="ARBA00023242"/>
    </source>
</evidence>
<feature type="compositionally biased region" description="Polar residues" evidence="4">
    <location>
        <begin position="422"/>
        <end position="434"/>
    </location>
</feature>
<dbReference type="PANTHER" id="PTHR40621:SF7">
    <property type="entry name" value="BZIP DOMAIN-CONTAINING PROTEIN"/>
    <property type="match status" value="1"/>
</dbReference>
<evidence type="ECO:0000256" key="1">
    <source>
        <dbReference type="ARBA" id="ARBA00004123"/>
    </source>
</evidence>
<dbReference type="PROSITE" id="PS00036">
    <property type="entry name" value="BZIP_BASIC"/>
    <property type="match status" value="1"/>
</dbReference>
<dbReference type="Proteomes" id="UP000256601">
    <property type="component" value="Unassembled WGS sequence"/>
</dbReference>
<evidence type="ECO:0000259" key="7">
    <source>
        <dbReference type="PROSITE" id="PS51767"/>
    </source>
</evidence>
<gene>
    <name evidence="8" type="ORF">B0I71DRAFT_151519</name>
</gene>
<feature type="compositionally biased region" description="Pro residues" evidence="4">
    <location>
        <begin position="435"/>
        <end position="445"/>
    </location>
</feature>
<feature type="region of interest" description="Disordered" evidence="4">
    <location>
        <begin position="394"/>
        <end position="413"/>
    </location>
</feature>
<feature type="domain" description="Peptidase A1" evidence="7">
    <location>
        <begin position="33"/>
        <end position="359"/>
    </location>
</feature>
<feature type="domain" description="BZIP" evidence="6">
    <location>
        <begin position="519"/>
        <end position="586"/>
    </location>
</feature>
<evidence type="ECO:0000313" key="8">
    <source>
        <dbReference type="EMBL" id="RDW27455.1"/>
    </source>
</evidence>
<feature type="region of interest" description="Disordered" evidence="4">
    <location>
        <begin position="502"/>
        <end position="529"/>
    </location>
</feature>
<dbReference type="VEuPathDB" id="FungiDB:YALI0_E11693g"/>
<dbReference type="GO" id="GO:0004190">
    <property type="term" value="F:aspartic-type endopeptidase activity"/>
    <property type="evidence" value="ECO:0007669"/>
    <property type="project" value="InterPro"/>
</dbReference>
<dbReference type="InterPro" id="IPR046347">
    <property type="entry name" value="bZIP_sf"/>
</dbReference>
<dbReference type="AlphaFoldDB" id="A0A371CB07"/>
<dbReference type="VEuPathDB" id="FungiDB:YALI1_E14535g"/>
<dbReference type="InterPro" id="IPR004827">
    <property type="entry name" value="bZIP"/>
</dbReference>
<dbReference type="SMART" id="SM00338">
    <property type="entry name" value="BRLZ"/>
    <property type="match status" value="1"/>
</dbReference>
<dbReference type="InterPro" id="IPR001461">
    <property type="entry name" value="Aspartic_peptidase_A1"/>
</dbReference>
<comment type="similarity">
    <text evidence="2">Belongs to the peptidase A1 family.</text>
</comment>
<dbReference type="PANTHER" id="PTHR40621">
    <property type="entry name" value="TRANSCRIPTION FACTOR KAPC-RELATED"/>
    <property type="match status" value="1"/>
</dbReference>
<dbReference type="GO" id="GO:0001228">
    <property type="term" value="F:DNA-binding transcription activator activity, RNA polymerase II-specific"/>
    <property type="evidence" value="ECO:0007669"/>
    <property type="project" value="TreeGrafter"/>
</dbReference>
<evidence type="ECO:0000256" key="2">
    <source>
        <dbReference type="ARBA" id="ARBA00007447"/>
    </source>
</evidence>
<dbReference type="InterPro" id="IPR021109">
    <property type="entry name" value="Peptidase_aspartic_dom_sf"/>
</dbReference>
<dbReference type="SUPFAM" id="SSF50630">
    <property type="entry name" value="Acid proteases"/>
    <property type="match status" value="1"/>
</dbReference>
<feature type="region of interest" description="Disordered" evidence="4">
    <location>
        <begin position="419"/>
        <end position="464"/>
    </location>
</feature>
<dbReference type="SUPFAM" id="SSF57959">
    <property type="entry name" value="Leucine zipper domain"/>
    <property type="match status" value="1"/>
</dbReference>
<dbReference type="InterPro" id="IPR018287">
    <property type="entry name" value="Hap4_TF_heteromerisation"/>
</dbReference>
<reference evidence="8 9" key="1">
    <citation type="submission" date="2018-07" db="EMBL/GenBank/DDBJ databases">
        <title>Draft Genome Assemblies for Five Robust Yarrowia lipolytica Strains Exhibiting High Lipid Production and Pentose Sugar Utilization and Sugar Alcohol Secretion from Undetoxified Lignocellulosic Biomass Hydrolysates.</title>
        <authorList>
            <consortium name="DOE Joint Genome Institute"/>
            <person name="Walker C."/>
            <person name="Ryu S."/>
            <person name="Na H."/>
            <person name="Zane M."/>
            <person name="LaButti K."/>
            <person name="Lipzen A."/>
            <person name="Haridas S."/>
            <person name="Barry K."/>
            <person name="Grigoriev I.V."/>
            <person name="Quarterman J."/>
            <person name="Slininger P."/>
            <person name="Dien B."/>
            <person name="Trinh C.T."/>
        </authorList>
    </citation>
    <scope>NUCLEOTIDE SEQUENCE [LARGE SCALE GENOMIC DNA]</scope>
    <source>
        <strain evidence="8 9">YB392</strain>
    </source>
</reference>
<keyword evidence="3" id="KW-0539">Nucleus</keyword>
<dbReference type="PROSITE" id="PS50217">
    <property type="entry name" value="BZIP"/>
    <property type="match status" value="1"/>
</dbReference>
<dbReference type="VEuPathDB" id="FungiDB:YALI0_B20174g"/>
<protein>
    <submittedName>
        <fullName evidence="8">Aspartic peptidase domain-containing protein</fullName>
    </submittedName>
</protein>
<dbReference type="VEuPathDB" id="FungiDB:YALI1_B26322g"/>
<evidence type="ECO:0000259" key="6">
    <source>
        <dbReference type="PROSITE" id="PS50217"/>
    </source>
</evidence>
<dbReference type="GO" id="GO:0006508">
    <property type="term" value="P:proteolysis"/>
    <property type="evidence" value="ECO:0007669"/>
    <property type="project" value="InterPro"/>
</dbReference>
<dbReference type="Pfam" id="PF00026">
    <property type="entry name" value="Asp"/>
    <property type="match status" value="1"/>
</dbReference>
<dbReference type="InterPro" id="IPR033121">
    <property type="entry name" value="PEPTIDASE_A1"/>
</dbReference>
<feature type="compositionally biased region" description="Basic and acidic residues" evidence="4">
    <location>
        <begin position="625"/>
        <end position="651"/>
    </location>
</feature>
<evidence type="ECO:0000256" key="5">
    <source>
        <dbReference type="SAM" id="SignalP"/>
    </source>
</evidence>
<dbReference type="EMBL" id="KZ858962">
    <property type="protein sequence ID" value="RDW27455.1"/>
    <property type="molecule type" value="Genomic_DNA"/>
</dbReference>
<feature type="compositionally biased region" description="Basic residues" evidence="4">
    <location>
        <begin position="686"/>
        <end position="695"/>
    </location>
</feature>
<dbReference type="Gene3D" id="2.40.70.10">
    <property type="entry name" value="Acid Proteases"/>
    <property type="match status" value="2"/>
</dbReference>
<feature type="signal peptide" evidence="5">
    <location>
        <begin position="1"/>
        <end position="18"/>
    </location>
</feature>
<feature type="region of interest" description="Disordered" evidence="4">
    <location>
        <begin position="623"/>
        <end position="707"/>
    </location>
</feature>
<feature type="chain" id="PRO_5017019514" evidence="5">
    <location>
        <begin position="19"/>
        <end position="989"/>
    </location>
</feature>
<sequence>MKSTFFLSTLTSLSLASANYLRAAGEYEDFQFLMLNLSVGNPAVQVSIEVDTGSSETWFNPLSTGFKPESSASYVNTSVPMHLEYADGRKFDGFMAKERLIIAGGVISDANIGVAEYPHPTHPRHRPQTGFMGLGLEEGEMVNPRYPNLLSQMRSQGIIRRRSFGVYIDANQRAEVLFGGYDQDRIKGELRFTKMVNNRLNRIKDSPKPYEYDTLITSIMRNGKDILRRPGSRPKCVETFDAHFDTGYTLITVPRHVFDVIQADFGAQNIQQEGFADYQMDCNVPASNFKYTFDFNGVSVDVPAKALMMPVEQHSDDKCRLLIAPSLNSKTDNRLVMGLPFFRAAYVYFDPEDYRIGLAEQNIHATGDPHIVTAGPSYGPSCWINLAIHPQLRSNEQAPSRPIAPPTQQSAPPKLALKPVAQTPQASQPQIQSNGPPPVLQPRPLPRLGSSSSSSSPPPVSALKPRHVKMEDDLDMGMLSQNSSMSYSIGVSPEITNIVTSKEWVLPPRPKPGRKPSNDLPPTKRKAQNRAAQRAFRERRAARVVELEDKLQEVEQEHDEVENDLRAALQNSNTENNKLRAVIEELRSEVEMLRALKTQDSRESLYGFVDANPLAVRSSMFPMSERARQQREMEKERKSNLDKENENEKKPVAILPKARPPRKRRESVITIADDTPGAQTANNSTGHHHHQHQHNHHDITPMKPDEEPDDCGLCETGGNCLCDTLGLKAPLPAEDQNTYIVGGVNLSEIKPVAAVPLKKRPASNGTSMIIRKRFKRVSEANEIDFTKTFGSKPTTPPVPEPVHVHGPDCKHSKTQVAKISRTPSISSLNSPVDSNFVDKPSPQVDPCGFCSNGTPCLCAGLDEEEGAEKPCSSALKPDKPEVIEITDHAVDQVANEMAEVSVTEEDLSSCLCAKDPKANLFCTVLKTSARPCAESSSPVLVPCTDAYNILSGHARFANSSLGTLVSMLRTRNGKVDVDSLYAALGTLDE</sequence>
<evidence type="ECO:0000256" key="4">
    <source>
        <dbReference type="SAM" id="MobiDB-lite"/>
    </source>
</evidence>
<proteinExistence type="inferred from homology"/>
<dbReference type="PROSITE" id="PS51767">
    <property type="entry name" value="PEPTIDASE_A1"/>
    <property type="match status" value="1"/>
</dbReference>
<dbReference type="PRINTS" id="PR00792">
    <property type="entry name" value="PEPSIN"/>
</dbReference>
<keyword evidence="5" id="KW-0732">Signal</keyword>
<comment type="subcellular location">
    <subcellularLocation>
        <location evidence="1">Nucleus</location>
    </subcellularLocation>
</comment>
<dbReference type="GO" id="GO:0090575">
    <property type="term" value="C:RNA polymerase II transcription regulator complex"/>
    <property type="evidence" value="ECO:0007669"/>
    <property type="project" value="TreeGrafter"/>
</dbReference>
<dbReference type="Gene3D" id="1.20.5.170">
    <property type="match status" value="1"/>
</dbReference>
<dbReference type="GO" id="GO:0000976">
    <property type="term" value="F:transcription cis-regulatory region binding"/>
    <property type="evidence" value="ECO:0007669"/>
    <property type="project" value="InterPro"/>
</dbReference>
<organism evidence="8 9">
    <name type="scientific">Yarrowia lipolytica</name>
    <name type="common">Candida lipolytica</name>
    <dbReference type="NCBI Taxonomy" id="4952"/>
    <lineage>
        <taxon>Eukaryota</taxon>
        <taxon>Fungi</taxon>
        <taxon>Dikarya</taxon>
        <taxon>Ascomycota</taxon>
        <taxon>Saccharomycotina</taxon>
        <taxon>Dipodascomycetes</taxon>
        <taxon>Dipodascales</taxon>
        <taxon>Dipodascales incertae sedis</taxon>
        <taxon>Yarrowia</taxon>
    </lineage>
</organism>
<accession>A0A371CB07</accession>
<dbReference type="InterPro" id="IPR050936">
    <property type="entry name" value="AP-1-like"/>
</dbReference>
<feature type="compositionally biased region" description="Basic and acidic residues" evidence="4">
    <location>
        <begin position="696"/>
        <end position="705"/>
    </location>
</feature>
<feature type="compositionally biased region" description="Low complexity" evidence="4">
    <location>
        <begin position="446"/>
        <end position="455"/>
    </location>
</feature>
<name>A0A371CB07_YARLL</name>
<evidence type="ECO:0000313" key="9">
    <source>
        <dbReference type="Proteomes" id="UP000256601"/>
    </source>
</evidence>
<dbReference type="Pfam" id="PF10297">
    <property type="entry name" value="Hap4_Hap_bind"/>
    <property type="match status" value="1"/>
</dbReference>